<dbReference type="Pfam" id="PF02120">
    <property type="entry name" value="Flg_hook"/>
    <property type="match status" value="1"/>
</dbReference>
<dbReference type="AlphaFoldDB" id="A0A419TAE2"/>
<feature type="compositionally biased region" description="Basic and acidic residues" evidence="2">
    <location>
        <begin position="44"/>
        <end position="77"/>
    </location>
</feature>
<feature type="coiled-coil region" evidence="1">
    <location>
        <begin position="208"/>
        <end position="242"/>
    </location>
</feature>
<sequence length="476" mass="54937">MRNGGNVLAVNQFNNFLNDEKINKQNKGNKTSFESILDLANKTHNDKKYRNKSKDNKIKQNINKETKVNDSKKDNRNIKTSSKNSIKEITKNKTSENEIKKPTKKNDTKMENTKNKTKEEDTKLIVLNEELKRLMLMLDKVLKNKPEKESSINIKLTKKAYNLINEIKKLLQALKSTNDFNNLKIKSNIEIMDNIEDILVMLEKTKEGKQIKLSKENLENIKNDLKNNIYKLNYNIQENEKKNNVTFEKRILNSKDTELIQNNIKNSREKLELKNENNNFNKLVKISTNSTNDSKNIQNLEAQIVTRTNSQILKNTQATIPNQENLNKASVTDKYNLINQIIKQAKVNVNGNESQVKIKLKPDILGEMTLKVTMEKGLATAKAVVESYYVKEVLESNLHQLKESLKEQGVKIETFEVTVGKDTSFSNNNSNNWNMGRNRQFKGKSKIIKEENLYEDAVIIEQEKSNFGLGRIDLII</sequence>
<proteinExistence type="predicted"/>
<dbReference type="Proteomes" id="UP000284177">
    <property type="component" value="Unassembled WGS sequence"/>
</dbReference>
<protein>
    <recommendedName>
        <fullName evidence="3">Flagellar hook-length control protein-like C-terminal domain-containing protein</fullName>
    </recommendedName>
</protein>
<keyword evidence="5" id="KW-1185">Reference proteome</keyword>
<name>A0A419TAE2_9FIRM</name>
<dbReference type="EMBL" id="MCIB01000001">
    <property type="protein sequence ID" value="RKD34438.1"/>
    <property type="molecule type" value="Genomic_DNA"/>
</dbReference>
<evidence type="ECO:0000313" key="5">
    <source>
        <dbReference type="Proteomes" id="UP000284177"/>
    </source>
</evidence>
<comment type="caution">
    <text evidence="4">The sequence shown here is derived from an EMBL/GenBank/DDBJ whole genome shotgun (WGS) entry which is preliminary data.</text>
</comment>
<dbReference type="CDD" id="cd17470">
    <property type="entry name" value="T3SS_Flik_C"/>
    <property type="match status" value="1"/>
</dbReference>
<dbReference type="InterPro" id="IPR021136">
    <property type="entry name" value="Flagellar_hook_control-like_C"/>
</dbReference>
<dbReference type="RefSeq" id="WP_183108661.1">
    <property type="nucleotide sequence ID" value="NZ_MCIB01000001.1"/>
</dbReference>
<accession>A0A419TAE2</accession>
<feature type="region of interest" description="Disordered" evidence="2">
    <location>
        <begin position="44"/>
        <end position="117"/>
    </location>
</feature>
<organism evidence="4 5">
    <name type="scientific">Thermohalobacter berrensis</name>
    <dbReference type="NCBI Taxonomy" id="99594"/>
    <lineage>
        <taxon>Bacteria</taxon>
        <taxon>Bacillati</taxon>
        <taxon>Bacillota</taxon>
        <taxon>Tissierellia</taxon>
        <taxon>Tissierellales</taxon>
        <taxon>Thermohalobacteraceae</taxon>
        <taxon>Thermohalobacter</taxon>
    </lineage>
</organism>
<evidence type="ECO:0000256" key="1">
    <source>
        <dbReference type="SAM" id="Coils"/>
    </source>
</evidence>
<evidence type="ECO:0000313" key="4">
    <source>
        <dbReference type="EMBL" id="RKD34438.1"/>
    </source>
</evidence>
<keyword evidence="1" id="KW-0175">Coiled coil</keyword>
<dbReference type="Gene3D" id="3.30.750.140">
    <property type="match status" value="1"/>
</dbReference>
<feature type="compositionally biased region" description="Basic and acidic residues" evidence="2">
    <location>
        <begin position="85"/>
        <end position="117"/>
    </location>
</feature>
<gene>
    <name evidence="4" type="ORF">BET03_00980</name>
</gene>
<feature type="domain" description="Flagellar hook-length control protein-like C-terminal" evidence="3">
    <location>
        <begin position="343"/>
        <end position="423"/>
    </location>
</feature>
<evidence type="ECO:0000259" key="3">
    <source>
        <dbReference type="Pfam" id="PF02120"/>
    </source>
</evidence>
<dbReference type="InterPro" id="IPR038610">
    <property type="entry name" value="FliK-like_C_sf"/>
</dbReference>
<evidence type="ECO:0000256" key="2">
    <source>
        <dbReference type="SAM" id="MobiDB-lite"/>
    </source>
</evidence>
<reference evidence="4 5" key="1">
    <citation type="submission" date="2016-08" db="EMBL/GenBank/DDBJ databases">
        <title>Novel Firmicutes and Novel Genomes.</title>
        <authorList>
            <person name="Poppleton D.I."/>
            <person name="Gribaldo S."/>
        </authorList>
    </citation>
    <scope>NUCLEOTIDE SEQUENCE [LARGE SCALE GENOMIC DNA]</scope>
    <source>
        <strain evidence="4 5">CTT3</strain>
    </source>
</reference>